<keyword evidence="1" id="KW-0472">Membrane</keyword>
<reference evidence="2 3" key="1">
    <citation type="submission" date="2013-10" db="EMBL/GenBank/DDBJ databases">
        <title>Salinisphaera orenii MK-B5 Genome Sequencing.</title>
        <authorList>
            <person name="Lai Q."/>
            <person name="Li C."/>
            <person name="Shao Z."/>
        </authorList>
    </citation>
    <scope>NUCLEOTIDE SEQUENCE [LARGE SCALE GENOMIC DNA]</scope>
    <source>
        <strain evidence="2 3">MK-B5</strain>
    </source>
</reference>
<dbReference type="RefSeq" id="WP_123631574.1">
    <property type="nucleotide sequence ID" value="NZ_AYKH01000024.1"/>
</dbReference>
<organism evidence="2 3">
    <name type="scientific">Salinisphaera orenii MK-B5</name>
    <dbReference type="NCBI Taxonomy" id="856730"/>
    <lineage>
        <taxon>Bacteria</taxon>
        <taxon>Pseudomonadati</taxon>
        <taxon>Pseudomonadota</taxon>
        <taxon>Gammaproteobacteria</taxon>
        <taxon>Salinisphaerales</taxon>
        <taxon>Salinisphaeraceae</taxon>
        <taxon>Salinisphaera</taxon>
    </lineage>
</organism>
<feature type="transmembrane region" description="Helical" evidence="1">
    <location>
        <begin position="72"/>
        <end position="94"/>
    </location>
</feature>
<proteinExistence type="predicted"/>
<accession>A0A423PKC7</accession>
<keyword evidence="3" id="KW-1185">Reference proteome</keyword>
<gene>
    <name evidence="2" type="ORF">SAOR_11535</name>
</gene>
<name>A0A423PKC7_9GAMM</name>
<evidence type="ECO:0000256" key="1">
    <source>
        <dbReference type="SAM" id="Phobius"/>
    </source>
</evidence>
<dbReference type="Proteomes" id="UP000283993">
    <property type="component" value="Unassembled WGS sequence"/>
</dbReference>
<keyword evidence="1" id="KW-0812">Transmembrane</keyword>
<evidence type="ECO:0000313" key="3">
    <source>
        <dbReference type="Proteomes" id="UP000283993"/>
    </source>
</evidence>
<evidence type="ECO:0000313" key="2">
    <source>
        <dbReference type="EMBL" id="ROO26011.1"/>
    </source>
</evidence>
<dbReference type="EMBL" id="AYKH01000024">
    <property type="protein sequence ID" value="ROO26011.1"/>
    <property type="molecule type" value="Genomic_DNA"/>
</dbReference>
<dbReference type="AlphaFoldDB" id="A0A423PKC7"/>
<feature type="transmembrane region" description="Helical" evidence="1">
    <location>
        <begin position="100"/>
        <end position="130"/>
    </location>
</feature>
<comment type="caution">
    <text evidence="2">The sequence shown here is derived from an EMBL/GenBank/DDBJ whole genome shotgun (WGS) entry which is preliminary data.</text>
</comment>
<feature type="transmembrane region" description="Helical" evidence="1">
    <location>
        <begin position="44"/>
        <end position="63"/>
    </location>
</feature>
<keyword evidence="1" id="KW-1133">Transmembrane helix</keyword>
<sequence length="141" mass="14309">MISKLSLGFAAGALGGLATALTIWLFGTLGITQAAGVGIAPSLGPAFLYGPIIWGGIWGWLFLTPLAAGLPLLLRGLLLSLGPSLAQCFVVFPFKLDAGVLGLALGALTPVFVLIFNAVWGLVTAATLAAQGAALPRRARV</sequence>
<protein>
    <submittedName>
        <fullName evidence="2">Uncharacterized protein</fullName>
    </submittedName>
</protein>